<dbReference type="EMBL" id="JAOQKC010000002">
    <property type="protein sequence ID" value="MCU6695657.1"/>
    <property type="molecule type" value="Genomic_DNA"/>
</dbReference>
<dbReference type="Proteomes" id="UP001652461">
    <property type="component" value="Unassembled WGS sequence"/>
</dbReference>
<evidence type="ECO:0000256" key="2">
    <source>
        <dbReference type="SAM" id="Phobius"/>
    </source>
</evidence>
<keyword evidence="2" id="KW-0472">Membrane</keyword>
<dbReference type="RefSeq" id="WP_158361756.1">
    <property type="nucleotide sequence ID" value="NZ_JAOQKC010000002.1"/>
</dbReference>
<feature type="region of interest" description="Disordered" evidence="1">
    <location>
        <begin position="175"/>
        <end position="201"/>
    </location>
</feature>
<organism evidence="3 4">
    <name type="scientific">Laedolimicola ammoniilytica</name>
    <dbReference type="NCBI Taxonomy" id="2981771"/>
    <lineage>
        <taxon>Bacteria</taxon>
        <taxon>Bacillati</taxon>
        <taxon>Bacillota</taxon>
        <taxon>Clostridia</taxon>
        <taxon>Lachnospirales</taxon>
        <taxon>Lachnospiraceae</taxon>
        <taxon>Laedolimicola</taxon>
    </lineage>
</organism>
<sequence length="284" mass="33334">MARDDNNEQAVTYNIPRNYFTKGRIGDVISFRGLVEGGIMSVPFVKLISMFPIPKDYRMTGYIVVVAVCLLVGAIGYNGEYPSEFAITLVKFFQMKRIAYYNPRIKLEAEPEYLKEKQRKILPRERIMQLLKREEVEDELQDESEEEYAWDSNEVFFEDDIGYKEKPEALKTAAEKKKEREEAEEEARQERLLRKAEQRKARDLEKRLKKLEKEKRREAKKKKKAGDIRPVEIIEIEPVSEIAQENEPEVIEVIEETPVIETITPVEDENEKVQEIVEIKEIES</sequence>
<proteinExistence type="predicted"/>
<gene>
    <name evidence="3" type="ORF">OCV63_01935</name>
</gene>
<evidence type="ECO:0008006" key="5">
    <source>
        <dbReference type="Google" id="ProtNLM"/>
    </source>
</evidence>
<keyword evidence="2" id="KW-0812">Transmembrane</keyword>
<protein>
    <recommendedName>
        <fullName evidence="5">PrgI family protein</fullName>
    </recommendedName>
</protein>
<evidence type="ECO:0000256" key="1">
    <source>
        <dbReference type="SAM" id="MobiDB-lite"/>
    </source>
</evidence>
<reference evidence="3 4" key="1">
    <citation type="journal article" date="2021" name="ISME Commun">
        <title>Automated analysis of genomic sequences facilitates high-throughput and comprehensive description of bacteria.</title>
        <authorList>
            <person name="Hitch T.C.A."/>
        </authorList>
    </citation>
    <scope>NUCLEOTIDE SEQUENCE [LARGE SCALE GENOMIC DNA]</scope>
    <source>
        <strain evidence="3 4">Sanger_04</strain>
    </source>
</reference>
<evidence type="ECO:0000313" key="3">
    <source>
        <dbReference type="EMBL" id="MCU6695657.1"/>
    </source>
</evidence>
<comment type="caution">
    <text evidence="3">The sequence shown here is derived from an EMBL/GenBank/DDBJ whole genome shotgun (WGS) entry which is preliminary data.</text>
</comment>
<keyword evidence="4" id="KW-1185">Reference proteome</keyword>
<evidence type="ECO:0000313" key="4">
    <source>
        <dbReference type="Proteomes" id="UP001652461"/>
    </source>
</evidence>
<accession>A0ABT2RTK8</accession>
<feature type="transmembrane region" description="Helical" evidence="2">
    <location>
        <begin position="59"/>
        <end position="77"/>
    </location>
</feature>
<keyword evidence="2" id="KW-1133">Transmembrane helix</keyword>
<name>A0ABT2RTK8_9FIRM</name>